<keyword evidence="4" id="KW-0378">Hydrolase</keyword>
<evidence type="ECO:0000256" key="2">
    <source>
        <dbReference type="ARBA" id="ARBA00022722"/>
    </source>
</evidence>
<keyword evidence="3" id="KW-0479">Metal-binding</keyword>
<dbReference type="InterPro" id="IPR041705">
    <property type="entry name" value="PIN_Sll0205"/>
</dbReference>
<dbReference type="Gene3D" id="3.40.50.1010">
    <property type="entry name" value="5'-nuclease"/>
    <property type="match status" value="1"/>
</dbReference>
<keyword evidence="8" id="KW-1185">Reference proteome</keyword>
<dbReference type="PANTHER" id="PTHR36173:SF2">
    <property type="entry name" value="RIBONUCLEASE VAPC16"/>
    <property type="match status" value="1"/>
</dbReference>
<evidence type="ECO:0000256" key="4">
    <source>
        <dbReference type="ARBA" id="ARBA00022801"/>
    </source>
</evidence>
<dbReference type="Pfam" id="PF01850">
    <property type="entry name" value="PIN"/>
    <property type="match status" value="1"/>
</dbReference>
<keyword evidence="1" id="KW-1277">Toxin-antitoxin system</keyword>
<evidence type="ECO:0000256" key="1">
    <source>
        <dbReference type="ARBA" id="ARBA00022649"/>
    </source>
</evidence>
<gene>
    <name evidence="7" type="ORF">ACFO7U_08745</name>
</gene>
<evidence type="ECO:0000259" key="6">
    <source>
        <dbReference type="Pfam" id="PF01850"/>
    </source>
</evidence>
<dbReference type="SUPFAM" id="SSF88723">
    <property type="entry name" value="PIN domain-like"/>
    <property type="match status" value="1"/>
</dbReference>
<dbReference type="Proteomes" id="UP001595836">
    <property type="component" value="Unassembled WGS sequence"/>
</dbReference>
<evidence type="ECO:0000256" key="5">
    <source>
        <dbReference type="ARBA" id="ARBA00022842"/>
    </source>
</evidence>
<dbReference type="CDD" id="cd09872">
    <property type="entry name" value="PIN_Sll0205-like"/>
    <property type="match status" value="1"/>
</dbReference>
<comment type="caution">
    <text evidence="7">The sequence shown here is derived from an EMBL/GenBank/DDBJ whole genome shotgun (WGS) entry which is preliminary data.</text>
</comment>
<accession>A0ABV9PT10</accession>
<dbReference type="InterPro" id="IPR029060">
    <property type="entry name" value="PIN-like_dom_sf"/>
</dbReference>
<dbReference type="InterPro" id="IPR002716">
    <property type="entry name" value="PIN_dom"/>
</dbReference>
<evidence type="ECO:0000313" key="8">
    <source>
        <dbReference type="Proteomes" id="UP001595836"/>
    </source>
</evidence>
<protein>
    <submittedName>
        <fullName evidence="7">Type II toxin-antitoxin system VapC family toxin</fullName>
    </submittedName>
</protein>
<dbReference type="RefSeq" id="WP_344993590.1">
    <property type="nucleotide sequence ID" value="NZ_BAABCD010000022.1"/>
</dbReference>
<name>A0ABV9PT10_9ACTN</name>
<proteinExistence type="predicted"/>
<dbReference type="InterPro" id="IPR052919">
    <property type="entry name" value="TA_system_RNase"/>
</dbReference>
<keyword evidence="5" id="KW-0460">Magnesium</keyword>
<keyword evidence="2" id="KW-0540">Nuclease</keyword>
<dbReference type="PANTHER" id="PTHR36173">
    <property type="entry name" value="RIBONUCLEASE VAPC16-RELATED"/>
    <property type="match status" value="1"/>
</dbReference>
<sequence length="128" mass="13586">MNAVLLDSHVVLWLMDDSPQLGPSAREAITSAATVSCSAATFWELSIKSHNGKLQVPADFTREVLRAGLVELPVSSDHVAALDPAALPHRDPFDHMLVAQARTEGLAFLTADTAILSAGLPFTVDARA</sequence>
<reference evidence="8" key="1">
    <citation type="journal article" date="2019" name="Int. J. Syst. Evol. Microbiol.">
        <title>The Global Catalogue of Microorganisms (GCM) 10K type strain sequencing project: providing services to taxonomists for standard genome sequencing and annotation.</title>
        <authorList>
            <consortium name="The Broad Institute Genomics Platform"/>
            <consortium name="The Broad Institute Genome Sequencing Center for Infectious Disease"/>
            <person name="Wu L."/>
            <person name="Ma J."/>
        </authorList>
    </citation>
    <scope>NUCLEOTIDE SEQUENCE [LARGE SCALE GENOMIC DNA]</scope>
    <source>
        <strain evidence="8">JCM 11882</strain>
    </source>
</reference>
<evidence type="ECO:0000313" key="7">
    <source>
        <dbReference type="EMBL" id="MFC4754868.1"/>
    </source>
</evidence>
<evidence type="ECO:0000256" key="3">
    <source>
        <dbReference type="ARBA" id="ARBA00022723"/>
    </source>
</evidence>
<organism evidence="7 8">
    <name type="scientific">Dietzia aurantiaca</name>
    <dbReference type="NCBI Taxonomy" id="983873"/>
    <lineage>
        <taxon>Bacteria</taxon>
        <taxon>Bacillati</taxon>
        <taxon>Actinomycetota</taxon>
        <taxon>Actinomycetes</taxon>
        <taxon>Mycobacteriales</taxon>
        <taxon>Dietziaceae</taxon>
        <taxon>Dietzia</taxon>
    </lineage>
</organism>
<feature type="domain" description="PIN" evidence="6">
    <location>
        <begin position="4"/>
        <end position="115"/>
    </location>
</feature>
<dbReference type="EMBL" id="JBHSHP010000021">
    <property type="protein sequence ID" value="MFC4754868.1"/>
    <property type="molecule type" value="Genomic_DNA"/>
</dbReference>